<dbReference type="InterPro" id="IPR036938">
    <property type="entry name" value="PAP2/HPO_sf"/>
</dbReference>
<feature type="chain" id="PRO_5035203849" evidence="1">
    <location>
        <begin position="27"/>
        <end position="509"/>
    </location>
</feature>
<evidence type="ECO:0000259" key="3">
    <source>
        <dbReference type="Pfam" id="PF22778"/>
    </source>
</evidence>
<dbReference type="Proteomes" id="UP000654482">
    <property type="component" value="Unassembled WGS sequence"/>
</dbReference>
<organism evidence="4 5">
    <name type="scientific">Lusitaniella coriacea LEGE 07157</name>
    <dbReference type="NCBI Taxonomy" id="945747"/>
    <lineage>
        <taxon>Bacteria</taxon>
        <taxon>Bacillati</taxon>
        <taxon>Cyanobacteriota</taxon>
        <taxon>Cyanophyceae</taxon>
        <taxon>Spirulinales</taxon>
        <taxon>Lusitaniellaceae</taxon>
        <taxon>Lusitaniella</taxon>
    </lineage>
</organism>
<dbReference type="Pfam" id="PF21167">
    <property type="entry name" value="DUF6851"/>
    <property type="match status" value="1"/>
</dbReference>
<proteinExistence type="predicted"/>
<dbReference type="InterPro" id="IPR055161">
    <property type="entry name" value="NapH1-like_2nd"/>
</dbReference>
<dbReference type="PANTHER" id="PTHR34599:SF2">
    <property type="entry name" value="TRAF-TYPE DOMAIN-CONTAINING PROTEIN"/>
    <property type="match status" value="1"/>
</dbReference>
<keyword evidence="5" id="KW-1185">Reference proteome</keyword>
<dbReference type="CDD" id="cd03398">
    <property type="entry name" value="PAP2_haloperoxidase"/>
    <property type="match status" value="1"/>
</dbReference>
<reference evidence="4" key="1">
    <citation type="submission" date="2020-10" db="EMBL/GenBank/DDBJ databases">
        <authorList>
            <person name="Castelo-Branco R."/>
            <person name="Eusebio N."/>
            <person name="Adriana R."/>
            <person name="Vieira A."/>
            <person name="Brugerolle De Fraissinette N."/>
            <person name="Rezende De Castro R."/>
            <person name="Schneider M.P."/>
            <person name="Vasconcelos V."/>
            <person name="Leao P.N."/>
        </authorList>
    </citation>
    <scope>NUCLEOTIDE SEQUENCE</scope>
    <source>
        <strain evidence="4">LEGE 07157</strain>
    </source>
</reference>
<dbReference type="InterPro" id="IPR052559">
    <property type="entry name" value="V-haloperoxidase"/>
</dbReference>
<dbReference type="AlphaFoldDB" id="A0A8J7E076"/>
<comment type="caution">
    <text evidence="4">The sequence shown here is derived from an EMBL/GenBank/DDBJ whole genome shotgun (WGS) entry which is preliminary data.</text>
</comment>
<dbReference type="RefSeq" id="WP_194032068.1">
    <property type="nucleotide sequence ID" value="NZ_JADEWZ010000071.1"/>
</dbReference>
<keyword evidence="1" id="KW-0732">Signal</keyword>
<dbReference type="SUPFAM" id="SSF48317">
    <property type="entry name" value="Acid phosphatase/Vanadium-dependent haloperoxidase"/>
    <property type="match status" value="1"/>
</dbReference>
<accession>A0A8J7E076</accession>
<gene>
    <name evidence="4" type="ORF">IQ249_24085</name>
</gene>
<name>A0A8J7E076_9CYAN</name>
<feature type="domain" description="DUF6851" evidence="2">
    <location>
        <begin position="76"/>
        <end position="206"/>
    </location>
</feature>
<dbReference type="PANTHER" id="PTHR34599">
    <property type="entry name" value="PEROXIDASE-RELATED"/>
    <property type="match status" value="1"/>
</dbReference>
<feature type="domain" description="Vanadium-dependent haloperoxidase NapH1-like second helical-bundle" evidence="3">
    <location>
        <begin position="309"/>
        <end position="500"/>
    </location>
</feature>
<dbReference type="InterPro" id="IPR049283">
    <property type="entry name" value="DUF6851"/>
</dbReference>
<protein>
    <submittedName>
        <fullName evidence="4">Vanadium-dependent haloperoxidase</fullName>
    </submittedName>
</protein>
<evidence type="ECO:0000313" key="4">
    <source>
        <dbReference type="EMBL" id="MBE9118974.1"/>
    </source>
</evidence>
<evidence type="ECO:0000313" key="5">
    <source>
        <dbReference type="Proteomes" id="UP000654482"/>
    </source>
</evidence>
<dbReference type="Pfam" id="PF22778">
    <property type="entry name" value="VCPO_2nd"/>
    <property type="match status" value="1"/>
</dbReference>
<feature type="signal peptide" evidence="1">
    <location>
        <begin position="1"/>
        <end position="26"/>
    </location>
</feature>
<dbReference type="EMBL" id="JADEWZ010000071">
    <property type="protein sequence ID" value="MBE9118974.1"/>
    <property type="molecule type" value="Genomic_DNA"/>
</dbReference>
<evidence type="ECO:0000256" key="1">
    <source>
        <dbReference type="SAM" id="SignalP"/>
    </source>
</evidence>
<evidence type="ECO:0000259" key="2">
    <source>
        <dbReference type="Pfam" id="PF21167"/>
    </source>
</evidence>
<sequence>MLTVQSQPAKKHRVFASLLSVGVAIASIALETLPVEAIDFRQDNNATVVAKWNQATLQAISASQMPPTPASRALAVVHTSIFEAWAAYDPVAIGTQMGDRAQVPSEQITLANKEAAISYAAYRTLVDLFPSQVHIFNNLMQELGYDYTQTSTNMRTPIGIGTVAAQKVIEYRRNDRANQANNYADTTGYNPPNDWNMMRHPTYWQPLRVENGQTVQQFITPHWELVTPFALRSANQFLPPPPPMFGTPDYVARALEVIEITAELDDRGKAAAEYWANGPGSVQPAGHWLLFGEFISQRDGHTLDDDVKMFFMLGNAVLDAGIAAWDAKTHYNYVRPITAIQYLAENKLLPENHRYVRTNPTTGVQEILGWTGPNEGSKWIAGNTWIPYQRTDFVSPPFAEYVSGHSAFSAAAAEIFKCYTGSDGFGGRATIAPRSSTYESNTPQQPVVLYWETFMDAANESGFSRLYGGIHFRDANLNGLSLGRAVADRVWARSLYYINGGSYSASQEY</sequence>
<dbReference type="Gene3D" id="1.10.606.20">
    <property type="match status" value="1"/>
</dbReference>